<name>A0A7Y7UKN4_LACRH</name>
<accession>A0A7Y7UKN4</accession>
<dbReference type="InterPro" id="IPR008687">
    <property type="entry name" value="MobC"/>
</dbReference>
<sequence length="88" mass="10054">MSASTFGLSIGQYAKQMALKSKLKTPYFNDDDAKKLLIELTRQGTNLNQIARRLNQNPLANTDDLKEAKAVLQEAKEAYRNLWLQLRK</sequence>
<dbReference type="EMBL" id="JABXWP010000047">
    <property type="protein sequence ID" value="NVO89725.1"/>
    <property type="molecule type" value="Genomic_DNA"/>
</dbReference>
<dbReference type="Pfam" id="PF05713">
    <property type="entry name" value="MobC"/>
    <property type="match status" value="1"/>
</dbReference>
<dbReference type="AlphaFoldDB" id="A0A7Y7UKN4"/>
<evidence type="ECO:0000313" key="1">
    <source>
        <dbReference type="EMBL" id="NVO89725.1"/>
    </source>
</evidence>
<evidence type="ECO:0000313" key="2">
    <source>
        <dbReference type="Proteomes" id="UP000542889"/>
    </source>
</evidence>
<comment type="caution">
    <text evidence="1">The sequence shown here is derived from an EMBL/GenBank/DDBJ whole genome shotgun (WGS) entry which is preliminary data.</text>
</comment>
<proteinExistence type="predicted"/>
<dbReference type="Proteomes" id="UP000542889">
    <property type="component" value="Unassembled WGS sequence"/>
</dbReference>
<organism evidence="1 2">
    <name type="scientific">Lacticaseibacillus rhamnosus</name>
    <name type="common">Lactobacillus rhamnosus</name>
    <dbReference type="NCBI Taxonomy" id="47715"/>
    <lineage>
        <taxon>Bacteria</taxon>
        <taxon>Bacillati</taxon>
        <taxon>Bacillota</taxon>
        <taxon>Bacilli</taxon>
        <taxon>Lactobacillales</taxon>
        <taxon>Lactobacillaceae</taxon>
        <taxon>Lacticaseibacillus</taxon>
    </lineage>
</organism>
<protein>
    <submittedName>
        <fullName evidence="1">Plasmid mobilization relaxosome protein MobC</fullName>
    </submittedName>
</protein>
<gene>
    <name evidence="1" type="primary">mobC</name>
    <name evidence="1" type="ORF">HWN39_14780</name>
</gene>
<reference evidence="1 2" key="1">
    <citation type="submission" date="2020-06" db="EMBL/GenBank/DDBJ databases">
        <title>Lactobacillus rhamnosus QC,genome.</title>
        <authorList>
            <person name="Yi H."/>
            <person name="Jin M."/>
        </authorList>
    </citation>
    <scope>NUCLEOTIDE SEQUENCE [LARGE SCALE GENOMIC DNA]</scope>
    <source>
        <strain evidence="1 2">QC</strain>
    </source>
</reference>